<keyword evidence="3" id="KW-0732">Signal</keyword>
<dbReference type="Pfam" id="PF01344">
    <property type="entry name" value="Kelch_1"/>
    <property type="match status" value="1"/>
</dbReference>
<feature type="region of interest" description="Disordered" evidence="1">
    <location>
        <begin position="994"/>
        <end position="1107"/>
    </location>
</feature>
<feature type="compositionally biased region" description="Basic and acidic residues" evidence="1">
    <location>
        <begin position="1081"/>
        <end position="1093"/>
    </location>
</feature>
<evidence type="ECO:0000256" key="1">
    <source>
        <dbReference type="SAM" id="MobiDB-lite"/>
    </source>
</evidence>
<feature type="compositionally biased region" description="Low complexity" evidence="1">
    <location>
        <begin position="1068"/>
        <end position="1078"/>
    </location>
</feature>
<feature type="compositionally biased region" description="Basic and acidic residues" evidence="1">
    <location>
        <begin position="1037"/>
        <end position="1056"/>
    </location>
</feature>
<keyword evidence="5" id="KW-1185">Reference proteome</keyword>
<dbReference type="EMBL" id="JAEPRB010000224">
    <property type="protein sequence ID" value="KAG2218542.1"/>
    <property type="molecule type" value="Genomic_DNA"/>
</dbReference>
<feature type="transmembrane region" description="Helical" evidence="2">
    <location>
        <begin position="439"/>
        <end position="460"/>
    </location>
</feature>
<feature type="compositionally biased region" description="Pro residues" evidence="1">
    <location>
        <begin position="1097"/>
        <end position="1106"/>
    </location>
</feature>
<evidence type="ECO:0000256" key="3">
    <source>
        <dbReference type="SAM" id="SignalP"/>
    </source>
</evidence>
<evidence type="ECO:0000313" key="5">
    <source>
        <dbReference type="Proteomes" id="UP000646827"/>
    </source>
</evidence>
<feature type="chain" id="PRO_5034017835" evidence="3">
    <location>
        <begin position="29"/>
        <end position="1164"/>
    </location>
</feature>
<dbReference type="OrthoDB" id="432528at2759"/>
<dbReference type="AlphaFoldDB" id="A0A8H7VH03"/>
<feature type="signal peptide" evidence="3">
    <location>
        <begin position="1"/>
        <end position="28"/>
    </location>
</feature>
<comment type="caution">
    <text evidence="4">The sequence shown here is derived from an EMBL/GenBank/DDBJ whole genome shotgun (WGS) entry which is preliminary data.</text>
</comment>
<sequence length="1164" mass="130710">MSYNNSTSLVLTTILLYFIIIFPTLVRGEYDVGEEQLARIPYRYASASFSRNGVLYSYGGATRNASASTLFTSISFDQTDGEVIYSDVPQRHSPGAAYSEAVLLPDNNRVLLFGGRNLTDTFVADSNTLLVTNEQNSISIHSSTAGSGVLRLYEYCFNTQTWTAVPIKTTHEDDILPRNRKDFTAIISPTNGKIYIHGGQDFQGGGTPTPINDSWVFDPLTNLFTRLNSIPPSDQPGFELFGHSAVALDNGIIIHIMGNGYYGSSYYDSSYNDTLCDRGLILDTNTDTWSIQILTGSPPQQIINGFAVLVEVKKLIIAFLSIILGFGASRTLQNISVSSNDLNSLDTTTWTWSSLDLDTIGDPPKPRFYTSAQLLYNTYMVVAFGVSEYFWYNDINVLRFRTSKNGTYIAEWTARLDMPPRSEQVGFFTDPTLSTEAKMAIAVGVLAAVVVTVAYISWYYRDSAKEMLGRSYRCLIWTSRTGEPVWTGLAHILSKIILSCIFLAYLVYTIFQVANSSVATLTIQKSTPSVSLPDIRFCFDGWSDASIGCQTETLSIDDCISLNYLSKLDMGIHQPYFGYTGTVECYLFHPEDYFKLSGSPVIANYNGSRIQFSFYGTSIDENSPGLVHVTLYPRDMDPNLSYYFNITQYGYDDGTVNIDDWLHDESNNLVSENTYTVNSNTSSAVSYQLSTHRYLEESAWNNFGIWYAYNNTPSIETRASQGPRSASPRPLNMTGNNFLDVYPASYIDVSLLDQRIYTILSSVGPCGGLLALLITLNSWIFGARPRSPWGIIHRILWTDRSRNSLLRGLREKFGGVTTEGNIAFINPVNKQFFSNNDIEADWHDIVVNPYLRKQQESTITTGSLSLVKTDNRKQQQQQQQTNPAIQTSTVSRRLNEKSSFYTNNTITAGTNPCCNSKDCNKVRHNQHHYKKEEEEKEEDDEEEKNKSESTTLKKALQQIDQLQRRVQLTELVLKAYYIDEEVFRNLHIALAQQHQEQQQRQSNNKPTTFTNEDEVSSIISSSSLSSAHQNYLNGPTKTERQNKTDDSSSENNKGDKSLTTPPSDYCHNNNNNNNNNNNLSTKDKHDNGKDEYVRTPPETPTTPPPAFQLHSNCSLSAESLASSSRDPLQPQRFSSLSSIDYNMNSDITRVPSRKPSYYSPPHYL</sequence>
<reference evidence="4 5" key="1">
    <citation type="submission" date="2020-12" db="EMBL/GenBank/DDBJ databases">
        <title>Metabolic potential, ecology and presence of endohyphal bacteria is reflected in genomic diversity of Mucoromycotina.</title>
        <authorList>
            <person name="Muszewska A."/>
            <person name="Okrasinska A."/>
            <person name="Steczkiewicz K."/>
            <person name="Drgas O."/>
            <person name="Orlowska M."/>
            <person name="Perlinska-Lenart U."/>
            <person name="Aleksandrzak-Piekarczyk T."/>
            <person name="Szatraj K."/>
            <person name="Zielenkiewicz U."/>
            <person name="Pilsyk S."/>
            <person name="Malc E."/>
            <person name="Mieczkowski P."/>
            <person name="Kruszewska J.S."/>
            <person name="Biernat P."/>
            <person name="Pawlowska J."/>
        </authorList>
    </citation>
    <scope>NUCLEOTIDE SEQUENCE [LARGE SCALE GENOMIC DNA]</scope>
    <source>
        <strain evidence="4 5">CBS 142.35</strain>
    </source>
</reference>
<dbReference type="InterPro" id="IPR006652">
    <property type="entry name" value="Kelch_1"/>
</dbReference>
<dbReference type="SUPFAM" id="SSF117281">
    <property type="entry name" value="Kelch motif"/>
    <property type="match status" value="1"/>
</dbReference>
<keyword evidence="2" id="KW-0812">Transmembrane</keyword>
<dbReference type="Proteomes" id="UP000646827">
    <property type="component" value="Unassembled WGS sequence"/>
</dbReference>
<feature type="region of interest" description="Disordered" evidence="1">
    <location>
        <begin position="927"/>
        <end position="952"/>
    </location>
</feature>
<evidence type="ECO:0000256" key="2">
    <source>
        <dbReference type="SAM" id="Phobius"/>
    </source>
</evidence>
<keyword evidence="2" id="KW-0472">Membrane</keyword>
<dbReference type="Gene3D" id="2.120.10.80">
    <property type="entry name" value="Kelch-type beta propeller"/>
    <property type="match status" value="2"/>
</dbReference>
<organism evidence="4 5">
    <name type="scientific">Circinella minor</name>
    <dbReference type="NCBI Taxonomy" id="1195481"/>
    <lineage>
        <taxon>Eukaryota</taxon>
        <taxon>Fungi</taxon>
        <taxon>Fungi incertae sedis</taxon>
        <taxon>Mucoromycota</taxon>
        <taxon>Mucoromycotina</taxon>
        <taxon>Mucoromycetes</taxon>
        <taxon>Mucorales</taxon>
        <taxon>Lichtheimiaceae</taxon>
        <taxon>Circinella</taxon>
    </lineage>
</organism>
<feature type="transmembrane region" description="Helical" evidence="2">
    <location>
        <begin position="374"/>
        <end position="392"/>
    </location>
</feature>
<keyword evidence="2" id="KW-1133">Transmembrane helix</keyword>
<protein>
    <submittedName>
        <fullName evidence="4">Uncharacterized protein</fullName>
    </submittedName>
</protein>
<feature type="compositionally biased region" description="Low complexity" evidence="1">
    <location>
        <begin position="1016"/>
        <end position="1026"/>
    </location>
</feature>
<gene>
    <name evidence="4" type="ORF">INT45_013980</name>
</gene>
<feature type="transmembrane region" description="Helical" evidence="2">
    <location>
        <begin position="485"/>
        <end position="508"/>
    </location>
</feature>
<accession>A0A8H7VH03</accession>
<feature type="compositionally biased region" description="Polar residues" evidence="1">
    <location>
        <begin position="1027"/>
        <end position="1036"/>
    </location>
</feature>
<name>A0A8H7VH03_9FUNG</name>
<dbReference type="InterPro" id="IPR015915">
    <property type="entry name" value="Kelch-typ_b-propeller"/>
</dbReference>
<proteinExistence type="predicted"/>
<evidence type="ECO:0000313" key="4">
    <source>
        <dbReference type="EMBL" id="KAG2218542.1"/>
    </source>
</evidence>